<evidence type="ECO:0000313" key="2">
    <source>
        <dbReference type="Proteomes" id="UP000315003"/>
    </source>
</evidence>
<name>A0A517SX78_9BACT</name>
<dbReference type="Proteomes" id="UP000315003">
    <property type="component" value="Chromosome"/>
</dbReference>
<protein>
    <submittedName>
        <fullName evidence="1">Uncharacterized protein</fullName>
    </submittedName>
</protein>
<sequence>MRTATQINGRRPRPNRLEVLQRRYAARQRQAADCCLKAATLEMLSELTDYVDNFDPEGIYAPEDGQHVYPALQRFYDGLMELNATLHDDIGR</sequence>
<dbReference type="AlphaFoldDB" id="A0A517SX78"/>
<proteinExistence type="predicted"/>
<reference evidence="1 2" key="1">
    <citation type="submission" date="2019-02" db="EMBL/GenBank/DDBJ databases">
        <title>Deep-cultivation of Planctomycetes and their phenomic and genomic characterization uncovers novel biology.</title>
        <authorList>
            <person name="Wiegand S."/>
            <person name="Jogler M."/>
            <person name="Boedeker C."/>
            <person name="Pinto D."/>
            <person name="Vollmers J."/>
            <person name="Rivas-Marin E."/>
            <person name="Kohn T."/>
            <person name="Peeters S.H."/>
            <person name="Heuer A."/>
            <person name="Rast P."/>
            <person name="Oberbeckmann S."/>
            <person name="Bunk B."/>
            <person name="Jeske O."/>
            <person name="Meyerdierks A."/>
            <person name="Storesund J.E."/>
            <person name="Kallscheuer N."/>
            <person name="Luecker S."/>
            <person name="Lage O.M."/>
            <person name="Pohl T."/>
            <person name="Merkel B.J."/>
            <person name="Hornburger P."/>
            <person name="Mueller R.-W."/>
            <person name="Bruemmer F."/>
            <person name="Labrenz M."/>
            <person name="Spormann A.M."/>
            <person name="Op den Camp H."/>
            <person name="Overmann J."/>
            <person name="Amann R."/>
            <person name="Jetten M.S.M."/>
            <person name="Mascher T."/>
            <person name="Medema M.H."/>
            <person name="Devos D.P."/>
            <person name="Kaster A.-K."/>
            <person name="Ovreas L."/>
            <person name="Rohde M."/>
            <person name="Galperin M.Y."/>
            <person name="Jogler C."/>
        </authorList>
    </citation>
    <scope>NUCLEOTIDE SEQUENCE [LARGE SCALE GENOMIC DNA]</scope>
    <source>
        <strain evidence="1 2">SV_7m_r</strain>
    </source>
</reference>
<gene>
    <name evidence="1" type="ORF">SV7mr_31450</name>
</gene>
<accession>A0A517SX78</accession>
<evidence type="ECO:0000313" key="1">
    <source>
        <dbReference type="EMBL" id="QDT60621.1"/>
    </source>
</evidence>
<dbReference type="OrthoDB" id="281777at2"/>
<dbReference type="EMBL" id="CP036272">
    <property type="protein sequence ID" value="QDT60621.1"/>
    <property type="molecule type" value="Genomic_DNA"/>
</dbReference>
<organism evidence="1 2">
    <name type="scientific">Stieleria bergensis</name>
    <dbReference type="NCBI Taxonomy" id="2528025"/>
    <lineage>
        <taxon>Bacteria</taxon>
        <taxon>Pseudomonadati</taxon>
        <taxon>Planctomycetota</taxon>
        <taxon>Planctomycetia</taxon>
        <taxon>Pirellulales</taxon>
        <taxon>Pirellulaceae</taxon>
        <taxon>Stieleria</taxon>
    </lineage>
</organism>
<keyword evidence="2" id="KW-1185">Reference proteome</keyword>
<dbReference type="RefSeq" id="WP_145273585.1">
    <property type="nucleotide sequence ID" value="NZ_CP036272.1"/>
</dbReference>